<evidence type="ECO:0000256" key="1">
    <source>
        <dbReference type="SAM" id="MobiDB-lite"/>
    </source>
</evidence>
<keyword evidence="4" id="KW-1185">Reference proteome</keyword>
<feature type="region of interest" description="Disordered" evidence="1">
    <location>
        <begin position="67"/>
        <end position="108"/>
    </location>
</feature>
<accession>A0ABQ9MLJ0</accession>
<dbReference type="InterPro" id="IPR008889">
    <property type="entry name" value="VQ"/>
</dbReference>
<feature type="domain" description="VQ" evidence="2">
    <location>
        <begin position="43"/>
        <end position="68"/>
    </location>
</feature>
<reference evidence="3" key="1">
    <citation type="journal article" date="2023" name="Plant Biotechnol. J.">
        <title>Chromosome-level wild Hevea brasiliensis genome provides new tools for genomic-assisted breeding and valuable loci to elevate rubber yield.</title>
        <authorList>
            <person name="Cheng H."/>
            <person name="Song X."/>
            <person name="Hu Y."/>
            <person name="Wu T."/>
            <person name="Yang Q."/>
            <person name="An Z."/>
            <person name="Feng S."/>
            <person name="Deng Z."/>
            <person name="Wu W."/>
            <person name="Zeng X."/>
            <person name="Tu M."/>
            <person name="Wang X."/>
            <person name="Huang H."/>
        </authorList>
    </citation>
    <scope>NUCLEOTIDE SEQUENCE</scope>
    <source>
        <strain evidence="3">MT/VB/25A 57/8</strain>
    </source>
</reference>
<dbReference type="InterPro" id="IPR039607">
    <property type="entry name" value="VQ_8/17/18/20/21/25"/>
</dbReference>
<comment type="caution">
    <text evidence="3">The sequence shown here is derived from an EMBL/GenBank/DDBJ whole genome shotgun (WGS) entry which is preliminary data.</text>
</comment>
<protein>
    <recommendedName>
        <fullName evidence="2">VQ domain-containing protein</fullName>
    </recommendedName>
</protein>
<evidence type="ECO:0000313" key="4">
    <source>
        <dbReference type="Proteomes" id="UP001174677"/>
    </source>
</evidence>
<sequence>MEGIVMKKQACIPTSSPTPSPLTMHKDSQTISKAKPKVRIVHIFAPEIIKTDVANFRELVQRLTGKPAEKGCKKKPGIPRRQDQPTAVTTEKEELRSGFGDSGSRGKVKEEEEIWNGANSGGFLSGFGDWDGFIQELGEFQMLPMDADHHIHGCGESQLV</sequence>
<dbReference type="PANTHER" id="PTHR33143:SF3">
    <property type="entry name" value="VQ MOTIF-CONTAINING PROTEIN 17-RELATED"/>
    <property type="match status" value="1"/>
</dbReference>
<evidence type="ECO:0000259" key="2">
    <source>
        <dbReference type="Pfam" id="PF05678"/>
    </source>
</evidence>
<dbReference type="PANTHER" id="PTHR33143">
    <property type="entry name" value="F16F4.1 PROTEIN-RELATED"/>
    <property type="match status" value="1"/>
</dbReference>
<dbReference type="Proteomes" id="UP001174677">
    <property type="component" value="Chromosome 5"/>
</dbReference>
<organism evidence="3 4">
    <name type="scientific">Hevea brasiliensis</name>
    <name type="common">Para rubber tree</name>
    <name type="synonym">Siphonia brasiliensis</name>
    <dbReference type="NCBI Taxonomy" id="3981"/>
    <lineage>
        <taxon>Eukaryota</taxon>
        <taxon>Viridiplantae</taxon>
        <taxon>Streptophyta</taxon>
        <taxon>Embryophyta</taxon>
        <taxon>Tracheophyta</taxon>
        <taxon>Spermatophyta</taxon>
        <taxon>Magnoliopsida</taxon>
        <taxon>eudicotyledons</taxon>
        <taxon>Gunneridae</taxon>
        <taxon>Pentapetalae</taxon>
        <taxon>rosids</taxon>
        <taxon>fabids</taxon>
        <taxon>Malpighiales</taxon>
        <taxon>Euphorbiaceae</taxon>
        <taxon>Crotonoideae</taxon>
        <taxon>Micrandreae</taxon>
        <taxon>Hevea</taxon>
    </lineage>
</organism>
<proteinExistence type="predicted"/>
<name>A0ABQ9MLJ0_HEVBR</name>
<gene>
    <name evidence="3" type="ORF">P3X46_009327</name>
</gene>
<dbReference type="EMBL" id="JARPOI010000005">
    <property type="protein sequence ID" value="KAJ9181171.1"/>
    <property type="molecule type" value="Genomic_DNA"/>
</dbReference>
<evidence type="ECO:0000313" key="3">
    <source>
        <dbReference type="EMBL" id="KAJ9181171.1"/>
    </source>
</evidence>
<dbReference type="Pfam" id="PF05678">
    <property type="entry name" value="VQ"/>
    <property type="match status" value="1"/>
</dbReference>